<dbReference type="InterPro" id="IPR019236">
    <property type="entry name" value="APP1_cat"/>
</dbReference>
<keyword evidence="4" id="KW-1185">Reference proteome</keyword>
<dbReference type="InterPro" id="IPR052935">
    <property type="entry name" value="Mg2+_PAP"/>
</dbReference>
<feature type="domain" description="Phosphatidate phosphatase APP1 catalytic" evidence="2">
    <location>
        <begin position="161"/>
        <end position="316"/>
    </location>
</feature>
<reference evidence="3 4" key="1">
    <citation type="submission" date="2020-01" db="EMBL/GenBank/DDBJ databases">
        <authorList>
            <person name="Kim M."/>
        </authorList>
    </citation>
    <scope>NUCLEOTIDE SEQUENCE [LARGE SCALE GENOMIC DNA]</scope>
    <source>
        <strain evidence="3 4">BT10</strain>
    </source>
</reference>
<gene>
    <name evidence="3" type="ORF">GU926_02105</name>
</gene>
<evidence type="ECO:0000259" key="2">
    <source>
        <dbReference type="Pfam" id="PF09949"/>
    </source>
</evidence>
<organism evidence="3 4">
    <name type="scientific">Nibribacter ruber</name>
    <dbReference type="NCBI Taxonomy" id="2698458"/>
    <lineage>
        <taxon>Bacteria</taxon>
        <taxon>Pseudomonadati</taxon>
        <taxon>Bacteroidota</taxon>
        <taxon>Cytophagia</taxon>
        <taxon>Cytophagales</taxon>
        <taxon>Hymenobacteraceae</taxon>
        <taxon>Nibribacter</taxon>
    </lineage>
</organism>
<dbReference type="PANTHER" id="PTHR28208:SF3">
    <property type="entry name" value="PHOSPHATIDATE PHOSPHATASE APP1"/>
    <property type="match status" value="1"/>
</dbReference>
<proteinExistence type="predicted"/>
<name>A0A6P1NVK6_9BACT</name>
<dbReference type="AlphaFoldDB" id="A0A6P1NVK6"/>
<sequence>MQDWKKSISSFLEKTDDSFDLAMQRLRNSLSLYKPLQIVPYRSYGTVNRLYLKGRVLANKGVTSAEDNDTLLKNLMNMYRRFESDEIRDATVRINFQGQEHFITTDREGYFVLNIEPQTPLQLDDIWHEMELELHAANISSFEPGIKAEAHVLVPPPDAEYGIISDIDDTIVLTSATDTLMMSKHVFMNNARTRLPFAGVSAFYRSLQLGRNGKRNNPFFYVSSSPWNMYDLLHDFLDINDIPAGPLLLRDFGLMQNKFFGSDHMSHKFKEIQNILLTYPHLNFILIGDSGQQDAPIYKEVVKQFPGRVLCIYIRDVELPERAEVVKVISEELKGTVEMLLVKDTATAAKHAADTGLIFQEEVQKVEVQKEIDTSAAAGTSTKQAPAPISKDTKKLSPET</sequence>
<protein>
    <submittedName>
        <fullName evidence="3">DUF2183 domain-containing protein</fullName>
    </submittedName>
</protein>
<dbReference type="KEGG" id="nib:GU926_02105"/>
<evidence type="ECO:0000256" key="1">
    <source>
        <dbReference type="SAM" id="MobiDB-lite"/>
    </source>
</evidence>
<dbReference type="GO" id="GO:0008195">
    <property type="term" value="F:phosphatidate phosphatase activity"/>
    <property type="evidence" value="ECO:0007669"/>
    <property type="project" value="InterPro"/>
</dbReference>
<dbReference type="Pfam" id="PF09949">
    <property type="entry name" value="APP1_cat"/>
    <property type="match status" value="1"/>
</dbReference>
<feature type="region of interest" description="Disordered" evidence="1">
    <location>
        <begin position="374"/>
        <end position="400"/>
    </location>
</feature>
<dbReference type="PANTHER" id="PTHR28208">
    <property type="entry name" value="PHOSPHATIDATE PHOSPHATASE APP1"/>
    <property type="match status" value="1"/>
</dbReference>
<dbReference type="Proteomes" id="UP000464214">
    <property type="component" value="Chromosome"/>
</dbReference>
<dbReference type="EMBL" id="CP047897">
    <property type="protein sequence ID" value="QHL86299.1"/>
    <property type="molecule type" value="Genomic_DNA"/>
</dbReference>
<accession>A0A6P1NVK6</accession>
<evidence type="ECO:0000313" key="3">
    <source>
        <dbReference type="EMBL" id="QHL86299.1"/>
    </source>
</evidence>
<feature type="compositionally biased region" description="Basic and acidic residues" evidence="1">
    <location>
        <begin position="391"/>
        <end position="400"/>
    </location>
</feature>
<evidence type="ECO:0000313" key="4">
    <source>
        <dbReference type="Proteomes" id="UP000464214"/>
    </source>
</evidence>
<dbReference type="RefSeq" id="WP_160688564.1">
    <property type="nucleotide sequence ID" value="NZ_CP047897.1"/>
</dbReference>